<protein>
    <recommendedName>
        <fullName evidence="3">Transposase</fullName>
    </recommendedName>
</protein>
<accession>A0AAW1J1Q9</accession>
<evidence type="ECO:0000313" key="2">
    <source>
        <dbReference type="Proteomes" id="UP001458880"/>
    </source>
</evidence>
<sequence length="147" mass="16705">MPHTWCINSMSGQDWLSTFMKRNPELPIYSAQVTRLSRATHFNVRMKRNPELPIYSAQVTRLSRATHFNVRNVNLFQDNLANVIDRYKFETKDIYNIDETGITAVQTPVKRTKTVGALTSEERGTLVTVALAVNAVSNNIPPILIFP</sequence>
<name>A0AAW1J1Q9_POPJA</name>
<comment type="caution">
    <text evidence="1">The sequence shown here is derived from an EMBL/GenBank/DDBJ whole genome shotgun (WGS) entry which is preliminary data.</text>
</comment>
<evidence type="ECO:0000313" key="1">
    <source>
        <dbReference type="EMBL" id="KAK9696607.1"/>
    </source>
</evidence>
<reference evidence="1 2" key="1">
    <citation type="journal article" date="2024" name="BMC Genomics">
        <title>De novo assembly and annotation of Popillia japonica's genome with initial clues to its potential as an invasive pest.</title>
        <authorList>
            <person name="Cucini C."/>
            <person name="Boschi S."/>
            <person name="Funari R."/>
            <person name="Cardaioli E."/>
            <person name="Iannotti N."/>
            <person name="Marturano G."/>
            <person name="Paoli F."/>
            <person name="Bruttini M."/>
            <person name="Carapelli A."/>
            <person name="Frati F."/>
            <person name="Nardi F."/>
        </authorList>
    </citation>
    <scope>NUCLEOTIDE SEQUENCE [LARGE SCALE GENOMIC DNA]</scope>
    <source>
        <strain evidence="1">DMR45628</strain>
    </source>
</reference>
<dbReference type="EMBL" id="JASPKY010000446">
    <property type="protein sequence ID" value="KAK9696607.1"/>
    <property type="molecule type" value="Genomic_DNA"/>
</dbReference>
<proteinExistence type="predicted"/>
<evidence type="ECO:0008006" key="3">
    <source>
        <dbReference type="Google" id="ProtNLM"/>
    </source>
</evidence>
<organism evidence="1 2">
    <name type="scientific">Popillia japonica</name>
    <name type="common">Japanese beetle</name>
    <dbReference type="NCBI Taxonomy" id="7064"/>
    <lineage>
        <taxon>Eukaryota</taxon>
        <taxon>Metazoa</taxon>
        <taxon>Ecdysozoa</taxon>
        <taxon>Arthropoda</taxon>
        <taxon>Hexapoda</taxon>
        <taxon>Insecta</taxon>
        <taxon>Pterygota</taxon>
        <taxon>Neoptera</taxon>
        <taxon>Endopterygota</taxon>
        <taxon>Coleoptera</taxon>
        <taxon>Polyphaga</taxon>
        <taxon>Scarabaeiformia</taxon>
        <taxon>Scarabaeidae</taxon>
        <taxon>Rutelinae</taxon>
        <taxon>Popillia</taxon>
    </lineage>
</organism>
<dbReference type="AlphaFoldDB" id="A0AAW1J1Q9"/>
<dbReference type="Proteomes" id="UP001458880">
    <property type="component" value="Unassembled WGS sequence"/>
</dbReference>
<gene>
    <name evidence="1" type="ORF">QE152_g31475</name>
</gene>
<keyword evidence="2" id="KW-1185">Reference proteome</keyword>